<evidence type="ECO:0000256" key="2">
    <source>
        <dbReference type="ARBA" id="ARBA00022748"/>
    </source>
</evidence>
<comment type="subcellular location">
    <subcellularLocation>
        <location evidence="1">Cell envelope</location>
    </subcellularLocation>
</comment>
<keyword evidence="4" id="KW-0676">Redox-active center</keyword>
<comment type="caution">
    <text evidence="7">The sequence shown here is derived from an EMBL/GenBank/DDBJ whole genome shotgun (WGS) entry which is preliminary data.</text>
</comment>
<dbReference type="InterPro" id="IPR000866">
    <property type="entry name" value="AhpC/TSA"/>
</dbReference>
<feature type="chain" id="PRO_5012674596" evidence="5">
    <location>
        <begin position="18"/>
        <end position="193"/>
    </location>
</feature>
<dbReference type="GO" id="GO:0016209">
    <property type="term" value="F:antioxidant activity"/>
    <property type="evidence" value="ECO:0007669"/>
    <property type="project" value="InterPro"/>
</dbReference>
<dbReference type="PANTHER" id="PTHR42852:SF6">
    <property type="entry name" value="THIOL:DISULFIDE INTERCHANGE PROTEIN DSBE"/>
    <property type="match status" value="1"/>
</dbReference>
<dbReference type="InterPro" id="IPR017937">
    <property type="entry name" value="Thioredoxin_CS"/>
</dbReference>
<name>A0A2A2GBA5_9BACT</name>
<proteinExistence type="predicted"/>
<evidence type="ECO:0000313" key="8">
    <source>
        <dbReference type="Proteomes" id="UP000218831"/>
    </source>
</evidence>
<dbReference type="CDD" id="cd02966">
    <property type="entry name" value="TlpA_like_family"/>
    <property type="match status" value="1"/>
</dbReference>
<evidence type="ECO:0000259" key="6">
    <source>
        <dbReference type="PROSITE" id="PS51352"/>
    </source>
</evidence>
<dbReference type="OrthoDB" id="9815205at2"/>
<dbReference type="GO" id="GO:0030313">
    <property type="term" value="C:cell envelope"/>
    <property type="evidence" value="ECO:0007669"/>
    <property type="project" value="UniProtKB-SubCell"/>
</dbReference>
<dbReference type="GO" id="GO:0016491">
    <property type="term" value="F:oxidoreductase activity"/>
    <property type="evidence" value="ECO:0007669"/>
    <property type="project" value="InterPro"/>
</dbReference>
<dbReference type="Pfam" id="PF00578">
    <property type="entry name" value="AhpC-TSA"/>
    <property type="match status" value="1"/>
</dbReference>
<dbReference type="Proteomes" id="UP000218831">
    <property type="component" value="Unassembled WGS sequence"/>
</dbReference>
<keyword evidence="2" id="KW-0201">Cytochrome c-type biogenesis</keyword>
<evidence type="ECO:0000256" key="1">
    <source>
        <dbReference type="ARBA" id="ARBA00004196"/>
    </source>
</evidence>
<feature type="domain" description="Thioredoxin" evidence="6">
    <location>
        <begin position="50"/>
        <end position="190"/>
    </location>
</feature>
<protein>
    <submittedName>
        <fullName evidence="7">Alkyl hydroperoxide reductase</fullName>
    </submittedName>
</protein>
<keyword evidence="5" id="KW-0732">Signal</keyword>
<dbReference type="Gene3D" id="3.40.30.10">
    <property type="entry name" value="Glutaredoxin"/>
    <property type="match status" value="1"/>
</dbReference>
<organism evidence="7 8">
    <name type="scientific">Fodinibius salipaludis</name>
    <dbReference type="NCBI Taxonomy" id="2032627"/>
    <lineage>
        <taxon>Bacteria</taxon>
        <taxon>Pseudomonadati</taxon>
        <taxon>Balneolota</taxon>
        <taxon>Balneolia</taxon>
        <taxon>Balneolales</taxon>
        <taxon>Balneolaceae</taxon>
        <taxon>Fodinibius</taxon>
    </lineage>
</organism>
<dbReference type="InterPro" id="IPR036249">
    <property type="entry name" value="Thioredoxin-like_sf"/>
</dbReference>
<keyword evidence="3" id="KW-1015">Disulfide bond</keyword>
<dbReference type="PROSITE" id="PS51352">
    <property type="entry name" value="THIOREDOXIN_2"/>
    <property type="match status" value="1"/>
</dbReference>
<dbReference type="PROSITE" id="PS51257">
    <property type="entry name" value="PROKAR_LIPOPROTEIN"/>
    <property type="match status" value="1"/>
</dbReference>
<evidence type="ECO:0000256" key="4">
    <source>
        <dbReference type="ARBA" id="ARBA00023284"/>
    </source>
</evidence>
<evidence type="ECO:0000256" key="3">
    <source>
        <dbReference type="ARBA" id="ARBA00023157"/>
    </source>
</evidence>
<accession>A0A2A2GBA5</accession>
<dbReference type="InterPro" id="IPR013766">
    <property type="entry name" value="Thioredoxin_domain"/>
</dbReference>
<dbReference type="RefSeq" id="WP_095606395.1">
    <property type="nucleotide sequence ID" value="NZ_NSKE01000005.1"/>
</dbReference>
<evidence type="ECO:0000256" key="5">
    <source>
        <dbReference type="SAM" id="SignalP"/>
    </source>
</evidence>
<dbReference type="EMBL" id="NSKE01000005">
    <property type="protein sequence ID" value="PAU94264.1"/>
    <property type="molecule type" value="Genomic_DNA"/>
</dbReference>
<dbReference type="PANTHER" id="PTHR42852">
    <property type="entry name" value="THIOL:DISULFIDE INTERCHANGE PROTEIN DSBE"/>
    <property type="match status" value="1"/>
</dbReference>
<dbReference type="InterPro" id="IPR050553">
    <property type="entry name" value="Thioredoxin_ResA/DsbE_sf"/>
</dbReference>
<feature type="signal peptide" evidence="5">
    <location>
        <begin position="1"/>
        <end position="17"/>
    </location>
</feature>
<dbReference type="GO" id="GO:0017004">
    <property type="term" value="P:cytochrome complex assembly"/>
    <property type="evidence" value="ECO:0007669"/>
    <property type="project" value="UniProtKB-KW"/>
</dbReference>
<dbReference type="PROSITE" id="PS00194">
    <property type="entry name" value="THIOREDOXIN_1"/>
    <property type="match status" value="1"/>
</dbReference>
<dbReference type="SUPFAM" id="SSF52833">
    <property type="entry name" value="Thioredoxin-like"/>
    <property type="match status" value="1"/>
</dbReference>
<dbReference type="AlphaFoldDB" id="A0A2A2GBA5"/>
<reference evidence="7 8" key="1">
    <citation type="submission" date="2017-08" db="EMBL/GenBank/DDBJ databases">
        <title>Aliifodinibius alkalisoli sp. nov., isolated from saline alkaline soil.</title>
        <authorList>
            <person name="Liu D."/>
            <person name="Zhang G."/>
        </authorList>
    </citation>
    <scope>NUCLEOTIDE SEQUENCE [LARGE SCALE GENOMIC DNA]</scope>
    <source>
        <strain evidence="7 8">WN023</strain>
    </source>
</reference>
<keyword evidence="8" id="KW-1185">Reference proteome</keyword>
<sequence>MKYFIYSMLLIAFTACGAEQNETTEQQGMGSATAKKVEHLDPASAPLHEAKKEAPATDFEITLLSGEPFRLSDQKGKVVLMNIWATWCAPCREETPDLVALYEKYKDQGYVTLGVSVDEQGESVVRPFMEEYNVTYPMYIDTDGTVMEKYGPTMGIPTTYIIGRKGNLRYFAVGALTNKELEPRLKELLAEER</sequence>
<gene>
    <name evidence="7" type="ORF">CK503_08610</name>
</gene>
<evidence type="ECO:0000313" key="7">
    <source>
        <dbReference type="EMBL" id="PAU94264.1"/>
    </source>
</evidence>